<dbReference type="InterPro" id="IPR043504">
    <property type="entry name" value="Peptidase_S1_PA_chymotrypsin"/>
</dbReference>
<dbReference type="SUPFAM" id="SSF50494">
    <property type="entry name" value="Trypsin-like serine proteases"/>
    <property type="match status" value="1"/>
</dbReference>
<dbReference type="Proteomes" id="UP000278398">
    <property type="component" value="Unassembled WGS sequence"/>
</dbReference>
<dbReference type="AlphaFoldDB" id="A0A429YGN5"/>
<dbReference type="Pfam" id="PF13365">
    <property type="entry name" value="Trypsin_2"/>
    <property type="match status" value="1"/>
</dbReference>
<organism evidence="1 2">
    <name type="scientific">Aquibium carbonis</name>
    <dbReference type="NCBI Taxonomy" id="2495581"/>
    <lineage>
        <taxon>Bacteria</taxon>
        <taxon>Pseudomonadati</taxon>
        <taxon>Pseudomonadota</taxon>
        <taxon>Alphaproteobacteria</taxon>
        <taxon>Hyphomicrobiales</taxon>
        <taxon>Phyllobacteriaceae</taxon>
        <taxon>Aquibium</taxon>
    </lineage>
</organism>
<evidence type="ECO:0000313" key="2">
    <source>
        <dbReference type="Proteomes" id="UP000278398"/>
    </source>
</evidence>
<name>A0A429YGN5_9HYPH</name>
<protein>
    <submittedName>
        <fullName evidence="1">DUF4935 domain-containing protein</fullName>
    </submittedName>
</protein>
<dbReference type="InterPro" id="IPR009003">
    <property type="entry name" value="Peptidase_S1_PA"/>
</dbReference>
<dbReference type="EMBL" id="RWKW01000142">
    <property type="protein sequence ID" value="RST80582.1"/>
    <property type="molecule type" value="Genomic_DNA"/>
</dbReference>
<keyword evidence="2" id="KW-1185">Reference proteome</keyword>
<dbReference type="Gene3D" id="2.40.10.10">
    <property type="entry name" value="Trypsin-like serine proteases"/>
    <property type="match status" value="1"/>
</dbReference>
<proteinExistence type="predicted"/>
<dbReference type="RefSeq" id="WP_126702561.1">
    <property type="nucleotide sequence ID" value="NZ_RWKW01000142.1"/>
</dbReference>
<evidence type="ECO:0000313" key="1">
    <source>
        <dbReference type="EMBL" id="RST80582.1"/>
    </source>
</evidence>
<gene>
    <name evidence="1" type="ORF">EJC49_24570</name>
</gene>
<reference evidence="1 2" key="1">
    <citation type="submission" date="2018-12" db="EMBL/GenBank/DDBJ databases">
        <title>Mesorhizobium carbonis sp. nov., isolated from coal mine water.</title>
        <authorList>
            <person name="Xin W."/>
            <person name="Xu Z."/>
            <person name="Xiang F."/>
            <person name="Zhang J."/>
            <person name="Xi L."/>
            <person name="Liu J."/>
        </authorList>
    </citation>
    <scope>NUCLEOTIDE SEQUENCE [LARGE SCALE GENOMIC DNA]</scope>
    <source>
        <strain evidence="1 2">B2.3</strain>
    </source>
</reference>
<accession>A0A429YGN5</accession>
<sequence length="476" mass="51746">MSHTVLITPDNPALADLKLSWATVEYSAEDGIGPLRSLHEAGDALVAVGILDGDGATILGSGVMVGPGLLVTATHVLDEFPRHGTPPVFMTFLPGAARAWLPIDVIALSKPSEFDDQRRVVSELSLVSCALNSEAHANFPLMLAPIQIALPLIGERLWAIGFRHEAIEERAALVTPLISSGLVTAAYPNGRGERMASPCFEVNMDTVGGMSGGAVVNADGYLVGILSSSFEGGPSYVTLIWEALRLRVKGAVPKLQAQETVSLLGAKTLGLVKLKGDVQRNPWGDLTLNLSDEETRLIADSVEVSARNPGLNEDEREHFLDAWGNELESMGSEATIAALGSLPLPRMRGFLRAADIPEQCLTAIVSFSVEDFEGVEDLELISAEIIEPEQIRIEYFFLLQSLIWMVEVSGDDYHRHRHDFREHFINVSEEDGVASMELVQRCYFKAATVFDRDRAAFSDVSITSSAIRPRRSTKRS</sequence>
<dbReference type="OrthoDB" id="8041317at2"/>
<comment type="caution">
    <text evidence="1">The sequence shown here is derived from an EMBL/GenBank/DDBJ whole genome shotgun (WGS) entry which is preliminary data.</text>
</comment>